<reference evidence="2 3" key="1">
    <citation type="submission" date="2018-08" db="EMBL/GenBank/DDBJ databases">
        <title>Genome and evolution of the arbuscular mycorrhizal fungus Diversispora epigaea (formerly Glomus versiforme) and its bacterial endosymbionts.</title>
        <authorList>
            <person name="Sun X."/>
            <person name="Fei Z."/>
            <person name="Harrison M."/>
        </authorList>
    </citation>
    <scope>NUCLEOTIDE SEQUENCE [LARGE SCALE GENOMIC DNA]</scope>
    <source>
        <strain evidence="2 3">IT104</strain>
    </source>
</reference>
<comment type="caution">
    <text evidence="2">The sequence shown here is derived from an EMBL/GenBank/DDBJ whole genome shotgun (WGS) entry which is preliminary data.</text>
</comment>
<gene>
    <name evidence="2" type="ORF">Glove_460g2</name>
</gene>
<dbReference type="Proteomes" id="UP000266861">
    <property type="component" value="Unassembled WGS sequence"/>
</dbReference>
<feature type="compositionally biased region" description="Polar residues" evidence="1">
    <location>
        <begin position="1"/>
        <end position="17"/>
    </location>
</feature>
<accession>A0A397GPV6</accession>
<evidence type="ECO:0000313" key="3">
    <source>
        <dbReference type="Proteomes" id="UP000266861"/>
    </source>
</evidence>
<feature type="region of interest" description="Disordered" evidence="1">
    <location>
        <begin position="1"/>
        <end position="69"/>
    </location>
</feature>
<organism evidence="2 3">
    <name type="scientific">Diversispora epigaea</name>
    <dbReference type="NCBI Taxonomy" id="1348612"/>
    <lineage>
        <taxon>Eukaryota</taxon>
        <taxon>Fungi</taxon>
        <taxon>Fungi incertae sedis</taxon>
        <taxon>Mucoromycota</taxon>
        <taxon>Glomeromycotina</taxon>
        <taxon>Glomeromycetes</taxon>
        <taxon>Diversisporales</taxon>
        <taxon>Diversisporaceae</taxon>
        <taxon>Diversispora</taxon>
    </lineage>
</organism>
<evidence type="ECO:0000313" key="2">
    <source>
        <dbReference type="EMBL" id="RHZ52567.1"/>
    </source>
</evidence>
<dbReference type="EMBL" id="PQFF01000402">
    <property type="protein sequence ID" value="RHZ52567.1"/>
    <property type="molecule type" value="Genomic_DNA"/>
</dbReference>
<protein>
    <submittedName>
        <fullName evidence="2">Uncharacterized protein</fullName>
    </submittedName>
</protein>
<dbReference type="OrthoDB" id="2441582at2759"/>
<sequence>MDQQQKNNSIHPSSSCNIEDVIAPQNTNELSSYPTKQEKSSTEGIPNKTVRAGTDQGTAGFFPGNDGDGVDYYKSLQDKRARELPKSSEYEKQFAKDTIGEKMKRLFG</sequence>
<evidence type="ECO:0000256" key="1">
    <source>
        <dbReference type="SAM" id="MobiDB-lite"/>
    </source>
</evidence>
<feature type="compositionally biased region" description="Polar residues" evidence="1">
    <location>
        <begin position="24"/>
        <end position="35"/>
    </location>
</feature>
<proteinExistence type="predicted"/>
<keyword evidence="3" id="KW-1185">Reference proteome</keyword>
<dbReference type="AlphaFoldDB" id="A0A397GPV6"/>
<name>A0A397GPV6_9GLOM</name>